<dbReference type="STRING" id="1338011.BD94_1487"/>
<dbReference type="eggNOG" id="ENOG5032V2Z">
    <property type="taxonomic scope" value="Bacteria"/>
</dbReference>
<dbReference type="AlphaFoldDB" id="A0A077ECR0"/>
<evidence type="ECO:0008006" key="3">
    <source>
        <dbReference type="Google" id="ProtNLM"/>
    </source>
</evidence>
<gene>
    <name evidence="1" type="ORF">BD94_1487</name>
</gene>
<dbReference type="Proteomes" id="UP000028933">
    <property type="component" value="Chromosome"/>
</dbReference>
<dbReference type="EMBL" id="CP007547">
    <property type="protein sequence ID" value="AIL45262.1"/>
    <property type="molecule type" value="Genomic_DNA"/>
</dbReference>
<name>A0A077ECR0_9FLAO</name>
<organism evidence="1 2">
    <name type="scientific">Elizabethkingia anophelis NUHP1</name>
    <dbReference type="NCBI Taxonomy" id="1338011"/>
    <lineage>
        <taxon>Bacteria</taxon>
        <taxon>Pseudomonadati</taxon>
        <taxon>Bacteroidota</taxon>
        <taxon>Flavobacteriia</taxon>
        <taxon>Flavobacteriales</taxon>
        <taxon>Weeksellaceae</taxon>
        <taxon>Elizabethkingia</taxon>
    </lineage>
</organism>
<dbReference type="HOGENOM" id="CLU_1188461_0_0_10"/>
<reference evidence="1" key="2">
    <citation type="journal article" date="2015" name="Genome Biol. Evol.">
        <title>Complete Genome Sequence and Transcriptomic Analysis of the Novel Pathogen Elizabethkingia anophelis in Response to Oxidative Stress.</title>
        <authorList>
            <person name="Li Y."/>
            <person name="Liu Y."/>
            <person name="Chew S.C."/>
            <person name="Tay M."/>
            <person name="Salido M.M."/>
            <person name="Teo J."/>
            <person name="Lauro F.M."/>
            <person name="Givskov M."/>
            <person name="Yang L."/>
        </authorList>
    </citation>
    <scope>NUCLEOTIDE SEQUENCE</scope>
    <source>
        <strain evidence="1">NUHP1</strain>
    </source>
</reference>
<protein>
    <recommendedName>
        <fullName evidence="3">Helix-turn-helix domain-containing protein</fullName>
    </recommendedName>
</protein>
<evidence type="ECO:0000313" key="2">
    <source>
        <dbReference type="Proteomes" id="UP000028933"/>
    </source>
</evidence>
<reference evidence="1" key="1">
    <citation type="journal article" date="2013" name="Lancet">
        <title>First case of E anophelis outbreak in an intensive-care unit.</title>
        <authorList>
            <person name="Teo J."/>
            <person name="Tan S.Y."/>
            <person name="Tay M."/>
            <person name="Ding Y."/>
            <person name="Kjelleberg S."/>
            <person name="Givskov M."/>
            <person name="Lin R.T."/>
            <person name="Yang L."/>
        </authorList>
    </citation>
    <scope>NUCLEOTIDE SEQUENCE [LARGE SCALE GENOMIC DNA]</scope>
    <source>
        <strain evidence="1">NUHP1</strain>
    </source>
</reference>
<dbReference type="KEGG" id="eao:BD94_1487"/>
<accession>A0A077ECR0</accession>
<sequence length="234" mass="26804">MVYYLELIQRFWEFGPKARLSTTATVVYLYLLKRASDNNGYNVVISDVMLSETLGLTRKTIKPAKEALRNLGLIQYESRKGLSCSYRIVLDYPLEVPGQEKVQQTEKNLQASIVEKRENSPLVEPSDIPIPETTEQKESTLLHNNILKPFKTTKKPSLKEFMAYAHTLDGYEDSMDSDIEEKYALWAGNGWQNNLGKPITNWKSSLKNILPYMKNKTDKGLFSVETIPNIKHPK</sequence>
<dbReference type="RefSeq" id="WP_024566245.1">
    <property type="nucleotide sequence ID" value="NZ_CP007547.1"/>
</dbReference>
<proteinExistence type="predicted"/>
<evidence type="ECO:0000313" key="1">
    <source>
        <dbReference type="EMBL" id="AIL45262.1"/>
    </source>
</evidence>